<evidence type="ECO:0000256" key="1">
    <source>
        <dbReference type="ARBA" id="ARBA00004141"/>
    </source>
</evidence>
<evidence type="ECO:0000256" key="2">
    <source>
        <dbReference type="ARBA" id="ARBA00007362"/>
    </source>
</evidence>
<feature type="transmembrane region" description="Helical" evidence="6">
    <location>
        <begin position="181"/>
        <end position="200"/>
    </location>
</feature>
<dbReference type="InterPro" id="IPR037185">
    <property type="entry name" value="EmrE-like"/>
</dbReference>
<feature type="transmembrane region" description="Helical" evidence="6">
    <location>
        <begin position="66"/>
        <end position="85"/>
    </location>
</feature>
<name>A0A1G1VTD7_9BACT</name>
<feature type="transmembrane region" description="Helical" evidence="6">
    <location>
        <begin position="270"/>
        <end position="289"/>
    </location>
</feature>
<keyword evidence="5 6" id="KW-0472">Membrane</keyword>
<keyword evidence="3 6" id="KW-0812">Transmembrane</keyword>
<evidence type="ECO:0000256" key="4">
    <source>
        <dbReference type="ARBA" id="ARBA00022989"/>
    </source>
</evidence>
<evidence type="ECO:0000256" key="3">
    <source>
        <dbReference type="ARBA" id="ARBA00022692"/>
    </source>
</evidence>
<dbReference type="PANTHER" id="PTHR32322:SF2">
    <property type="entry name" value="EAMA DOMAIN-CONTAINING PROTEIN"/>
    <property type="match status" value="1"/>
</dbReference>
<dbReference type="AlphaFoldDB" id="A0A1G1VTD7"/>
<feature type="transmembrane region" description="Helical" evidence="6">
    <location>
        <begin position="124"/>
        <end position="143"/>
    </location>
</feature>
<organism evidence="8 9">
    <name type="scientific">Candidatus Chisholmbacteria bacterium RIFCSPHIGHO2_01_FULL_52_32</name>
    <dbReference type="NCBI Taxonomy" id="1797591"/>
    <lineage>
        <taxon>Bacteria</taxon>
        <taxon>Candidatus Chisholmiibacteriota</taxon>
    </lineage>
</organism>
<evidence type="ECO:0000313" key="9">
    <source>
        <dbReference type="Proteomes" id="UP000179233"/>
    </source>
</evidence>
<reference evidence="8 9" key="1">
    <citation type="journal article" date="2016" name="Nat. Commun.">
        <title>Thousands of microbial genomes shed light on interconnected biogeochemical processes in an aquifer system.</title>
        <authorList>
            <person name="Anantharaman K."/>
            <person name="Brown C.T."/>
            <person name="Hug L.A."/>
            <person name="Sharon I."/>
            <person name="Castelle C.J."/>
            <person name="Probst A.J."/>
            <person name="Thomas B.C."/>
            <person name="Singh A."/>
            <person name="Wilkins M.J."/>
            <person name="Karaoz U."/>
            <person name="Brodie E.L."/>
            <person name="Williams K.H."/>
            <person name="Hubbard S.S."/>
            <person name="Banfield J.F."/>
        </authorList>
    </citation>
    <scope>NUCLEOTIDE SEQUENCE [LARGE SCALE GENOMIC DNA]</scope>
</reference>
<dbReference type="EMBL" id="MHCJ01000003">
    <property type="protein sequence ID" value="OGY18666.1"/>
    <property type="molecule type" value="Genomic_DNA"/>
</dbReference>
<feature type="transmembrane region" description="Helical" evidence="6">
    <location>
        <begin position="149"/>
        <end position="169"/>
    </location>
</feature>
<dbReference type="InterPro" id="IPR050638">
    <property type="entry name" value="AA-Vitamin_Transporters"/>
</dbReference>
<evidence type="ECO:0000313" key="8">
    <source>
        <dbReference type="EMBL" id="OGY18666.1"/>
    </source>
</evidence>
<feature type="transmembrane region" description="Helical" evidence="6">
    <location>
        <begin position="212"/>
        <end position="233"/>
    </location>
</feature>
<dbReference type="Proteomes" id="UP000179233">
    <property type="component" value="Unassembled WGS sequence"/>
</dbReference>
<evidence type="ECO:0000256" key="6">
    <source>
        <dbReference type="SAM" id="Phobius"/>
    </source>
</evidence>
<dbReference type="Pfam" id="PF00892">
    <property type="entry name" value="EamA"/>
    <property type="match status" value="2"/>
</dbReference>
<dbReference type="Gene3D" id="1.10.3730.20">
    <property type="match status" value="1"/>
</dbReference>
<proteinExistence type="inferred from homology"/>
<dbReference type="PANTHER" id="PTHR32322">
    <property type="entry name" value="INNER MEMBRANE TRANSPORTER"/>
    <property type="match status" value="1"/>
</dbReference>
<evidence type="ECO:0000256" key="5">
    <source>
        <dbReference type="ARBA" id="ARBA00023136"/>
    </source>
</evidence>
<feature type="transmembrane region" description="Helical" evidence="6">
    <location>
        <begin position="35"/>
        <end position="54"/>
    </location>
</feature>
<dbReference type="SUPFAM" id="SSF103481">
    <property type="entry name" value="Multidrug resistance efflux transporter EmrE"/>
    <property type="match status" value="2"/>
</dbReference>
<accession>A0A1G1VTD7</accession>
<feature type="domain" description="EamA" evidence="7">
    <location>
        <begin position="6"/>
        <end position="135"/>
    </location>
</feature>
<comment type="subcellular location">
    <subcellularLocation>
        <location evidence="1">Membrane</location>
        <topology evidence="1">Multi-pass membrane protein</topology>
    </subcellularLocation>
</comment>
<dbReference type="GO" id="GO:0016020">
    <property type="term" value="C:membrane"/>
    <property type="evidence" value="ECO:0007669"/>
    <property type="project" value="UniProtKB-SubCell"/>
</dbReference>
<gene>
    <name evidence="8" type="ORF">A2786_04165</name>
</gene>
<feature type="transmembrane region" description="Helical" evidence="6">
    <location>
        <begin position="245"/>
        <end position="264"/>
    </location>
</feature>
<evidence type="ECO:0000259" key="7">
    <source>
        <dbReference type="Pfam" id="PF00892"/>
    </source>
</evidence>
<comment type="caution">
    <text evidence="8">The sequence shown here is derived from an EMBL/GenBank/DDBJ whole genome shotgun (WGS) entry which is preliminary data.</text>
</comment>
<keyword evidence="4 6" id="KW-1133">Transmembrane helix</keyword>
<feature type="transmembrane region" description="Helical" evidence="6">
    <location>
        <begin position="91"/>
        <end position="112"/>
    </location>
</feature>
<protein>
    <recommendedName>
        <fullName evidence="7">EamA domain-containing protein</fullName>
    </recommendedName>
</protein>
<dbReference type="InterPro" id="IPR000620">
    <property type="entry name" value="EamA_dom"/>
</dbReference>
<feature type="domain" description="EamA" evidence="7">
    <location>
        <begin position="152"/>
        <end position="289"/>
    </location>
</feature>
<comment type="similarity">
    <text evidence="2">Belongs to the EamA transporter family.</text>
</comment>
<sequence length="292" mass="31261">MKNRNLALLAVLLAALLGGGLPTMSKIGLREIPPLSFIFIRFGLSLLFLFPLFLKEKPRLTKATLPVILVSLLATLNIVLFTFGIRNTTATTAQMLYVAVPILAVLFSRLLIKEKITLKKMGGITLGLVGTLSIVLLPILGLTDAIGGSLGGNLMILAGVTSFAIYSVFSKKLQERYSPQFLTLSFSLTTAAVSLAIAITETASYSRWWAGISLGAWLAVAYVGVIGTAAYYLLYQYAIKQGTPVTASMTFYLQPAATFVWSAILLGERVTVGFALGAILALSGAWLTTKSK</sequence>